<dbReference type="EMBL" id="AP023326">
    <property type="protein sequence ID" value="BCI66281.1"/>
    <property type="molecule type" value="Genomic_DNA"/>
</dbReference>
<feature type="region of interest" description="Disordered" evidence="1">
    <location>
        <begin position="26"/>
        <end position="115"/>
    </location>
</feature>
<dbReference type="Proteomes" id="UP000515220">
    <property type="component" value="Chromosome"/>
</dbReference>
<organism evidence="3 4">
    <name type="scientific">Acetobacter aceti</name>
    <dbReference type="NCBI Taxonomy" id="435"/>
    <lineage>
        <taxon>Bacteria</taxon>
        <taxon>Pseudomonadati</taxon>
        <taxon>Pseudomonadota</taxon>
        <taxon>Alphaproteobacteria</taxon>
        <taxon>Acetobacterales</taxon>
        <taxon>Acetobacteraceae</taxon>
        <taxon>Acetobacter</taxon>
        <taxon>Acetobacter subgen. Acetobacter</taxon>
    </lineage>
</organism>
<feature type="compositionally biased region" description="Basic and acidic residues" evidence="1">
    <location>
        <begin position="55"/>
        <end position="64"/>
    </location>
</feature>
<proteinExistence type="predicted"/>
<feature type="chain" id="PRO_5028265500" description="Lipoprotein" evidence="2">
    <location>
        <begin position="23"/>
        <end position="115"/>
    </location>
</feature>
<sequence length="115" mass="12239">MCRPAIMNVSRWVLVFTPVAFLASCGLSGTDPRAGDNIDVPPERPGRNIPEAAEAEERHEREANYKTPPAGGGVREGYEPAPYAGTAMPKPGTSNATPDTEVTYGKPDSGQSKPR</sequence>
<evidence type="ECO:0000256" key="2">
    <source>
        <dbReference type="SAM" id="SignalP"/>
    </source>
</evidence>
<keyword evidence="2" id="KW-0732">Signal</keyword>
<accession>A0A6S6PI43</accession>
<dbReference type="PROSITE" id="PS51257">
    <property type="entry name" value="PROKAR_LIPOPROTEIN"/>
    <property type="match status" value="1"/>
</dbReference>
<dbReference type="AlphaFoldDB" id="A0A6S6PI43"/>
<protein>
    <recommendedName>
        <fullName evidence="5">Lipoprotein</fullName>
    </recommendedName>
</protein>
<name>A0A6S6PI43_ACEAC</name>
<evidence type="ECO:0000313" key="4">
    <source>
        <dbReference type="Proteomes" id="UP000515220"/>
    </source>
</evidence>
<reference evidence="3 4" key="1">
    <citation type="submission" date="2020-07" db="EMBL/GenBank/DDBJ databases">
        <title>Complete Genome Sequence of an acetic acid bacterium, Acetobacter aceti JCM20276.</title>
        <authorList>
            <person name="Hirose Y."/>
            <person name="Mihara H."/>
        </authorList>
    </citation>
    <scope>NUCLEOTIDE SEQUENCE [LARGE SCALE GENOMIC DNA]</scope>
    <source>
        <strain evidence="3 4">JCM20276</strain>
    </source>
</reference>
<feature type="signal peptide" evidence="2">
    <location>
        <begin position="1"/>
        <end position="22"/>
    </location>
</feature>
<feature type="compositionally biased region" description="Basic and acidic residues" evidence="1">
    <location>
        <begin position="33"/>
        <end position="46"/>
    </location>
</feature>
<gene>
    <name evidence="3" type="ORF">AAJCM20276_09050</name>
</gene>
<evidence type="ECO:0008006" key="5">
    <source>
        <dbReference type="Google" id="ProtNLM"/>
    </source>
</evidence>
<evidence type="ECO:0000313" key="3">
    <source>
        <dbReference type="EMBL" id="BCI66281.1"/>
    </source>
</evidence>
<evidence type="ECO:0000256" key="1">
    <source>
        <dbReference type="SAM" id="MobiDB-lite"/>
    </source>
</evidence>